<keyword evidence="1" id="KW-1133">Transmembrane helix</keyword>
<evidence type="ECO:0000313" key="3">
    <source>
        <dbReference type="Proteomes" id="UP001634393"/>
    </source>
</evidence>
<accession>A0ABD3U9Y3</accession>
<dbReference type="AlphaFoldDB" id="A0ABD3U9Y3"/>
<name>A0ABD3U9Y3_9LAMI</name>
<gene>
    <name evidence="2" type="ORF">ACJIZ3_003712</name>
</gene>
<comment type="caution">
    <text evidence="2">The sequence shown here is derived from an EMBL/GenBank/DDBJ whole genome shotgun (WGS) entry which is preliminary data.</text>
</comment>
<keyword evidence="3" id="KW-1185">Reference proteome</keyword>
<evidence type="ECO:0000256" key="1">
    <source>
        <dbReference type="SAM" id="Phobius"/>
    </source>
</evidence>
<protein>
    <submittedName>
        <fullName evidence="2">Uncharacterized protein</fullName>
    </submittedName>
</protein>
<evidence type="ECO:0000313" key="2">
    <source>
        <dbReference type="EMBL" id="KAL3846309.1"/>
    </source>
</evidence>
<sequence>MNRKGMTQVCRYLCTISSAGLWISYWLDLLRELLIRLRLFWYVFHNCIIYLDA</sequence>
<keyword evidence="1" id="KW-0812">Transmembrane</keyword>
<dbReference type="EMBL" id="JBJXBP010000002">
    <property type="protein sequence ID" value="KAL3846309.1"/>
    <property type="molecule type" value="Genomic_DNA"/>
</dbReference>
<dbReference type="Proteomes" id="UP001634393">
    <property type="component" value="Unassembled WGS sequence"/>
</dbReference>
<organism evidence="2 3">
    <name type="scientific">Penstemon smallii</name>
    <dbReference type="NCBI Taxonomy" id="265156"/>
    <lineage>
        <taxon>Eukaryota</taxon>
        <taxon>Viridiplantae</taxon>
        <taxon>Streptophyta</taxon>
        <taxon>Embryophyta</taxon>
        <taxon>Tracheophyta</taxon>
        <taxon>Spermatophyta</taxon>
        <taxon>Magnoliopsida</taxon>
        <taxon>eudicotyledons</taxon>
        <taxon>Gunneridae</taxon>
        <taxon>Pentapetalae</taxon>
        <taxon>asterids</taxon>
        <taxon>lamiids</taxon>
        <taxon>Lamiales</taxon>
        <taxon>Plantaginaceae</taxon>
        <taxon>Cheloneae</taxon>
        <taxon>Penstemon</taxon>
    </lineage>
</organism>
<feature type="transmembrane region" description="Helical" evidence="1">
    <location>
        <begin position="9"/>
        <end position="27"/>
    </location>
</feature>
<proteinExistence type="predicted"/>
<keyword evidence="1" id="KW-0472">Membrane</keyword>
<reference evidence="2 3" key="1">
    <citation type="submission" date="2024-12" db="EMBL/GenBank/DDBJ databases">
        <title>The unique morphological basis and parallel evolutionary history of personate flowers in Penstemon.</title>
        <authorList>
            <person name="Depatie T.H."/>
            <person name="Wessinger C.A."/>
        </authorList>
    </citation>
    <scope>NUCLEOTIDE SEQUENCE [LARGE SCALE GENOMIC DNA]</scope>
    <source>
        <strain evidence="2">WTNN_2</strain>
        <tissue evidence="2">Leaf</tissue>
    </source>
</reference>